<dbReference type="Proteomes" id="UP000499080">
    <property type="component" value="Unassembled WGS sequence"/>
</dbReference>
<name>A0A4Y2I1C3_ARAVE</name>
<gene>
    <name evidence="1" type="ORF">AVEN_156042_1</name>
    <name evidence="2" type="ORF">AVEN_156607_1</name>
</gene>
<dbReference type="EMBL" id="BGPR01104904">
    <property type="protein sequence ID" value="GBM71326.1"/>
    <property type="molecule type" value="Genomic_DNA"/>
</dbReference>
<dbReference type="EMBL" id="BGPR01104903">
    <property type="protein sequence ID" value="GBM71315.1"/>
    <property type="molecule type" value="Genomic_DNA"/>
</dbReference>
<sequence>MIFKHSQNRILIEYSKFMWTYLLQSNVAEDRSTKKAACALTRNKPSTASMKHRLPSYPFLPVRIRTHTFLVFDGGIRKSRSLPGRNSSGQKE</sequence>
<organism evidence="1 3">
    <name type="scientific">Araneus ventricosus</name>
    <name type="common">Orbweaver spider</name>
    <name type="synonym">Epeira ventricosa</name>
    <dbReference type="NCBI Taxonomy" id="182803"/>
    <lineage>
        <taxon>Eukaryota</taxon>
        <taxon>Metazoa</taxon>
        <taxon>Ecdysozoa</taxon>
        <taxon>Arthropoda</taxon>
        <taxon>Chelicerata</taxon>
        <taxon>Arachnida</taxon>
        <taxon>Araneae</taxon>
        <taxon>Araneomorphae</taxon>
        <taxon>Entelegynae</taxon>
        <taxon>Araneoidea</taxon>
        <taxon>Araneidae</taxon>
        <taxon>Araneus</taxon>
    </lineage>
</organism>
<accession>A0A4Y2I1C3</accession>
<comment type="caution">
    <text evidence="1">The sequence shown here is derived from an EMBL/GenBank/DDBJ whole genome shotgun (WGS) entry which is preliminary data.</text>
</comment>
<evidence type="ECO:0000313" key="2">
    <source>
        <dbReference type="EMBL" id="GBM71326.1"/>
    </source>
</evidence>
<evidence type="ECO:0000313" key="1">
    <source>
        <dbReference type="EMBL" id="GBM71315.1"/>
    </source>
</evidence>
<reference evidence="1 3" key="1">
    <citation type="journal article" date="2019" name="Sci. Rep.">
        <title>Orb-weaving spider Araneus ventricosus genome elucidates the spidroin gene catalogue.</title>
        <authorList>
            <person name="Kono N."/>
            <person name="Nakamura H."/>
            <person name="Ohtoshi R."/>
            <person name="Moran D.A.P."/>
            <person name="Shinohara A."/>
            <person name="Yoshida Y."/>
            <person name="Fujiwara M."/>
            <person name="Mori M."/>
            <person name="Tomita M."/>
            <person name="Arakawa K."/>
        </authorList>
    </citation>
    <scope>NUCLEOTIDE SEQUENCE [LARGE SCALE GENOMIC DNA]</scope>
</reference>
<evidence type="ECO:0000313" key="3">
    <source>
        <dbReference type="Proteomes" id="UP000499080"/>
    </source>
</evidence>
<dbReference type="AlphaFoldDB" id="A0A4Y2I1C3"/>
<keyword evidence="3" id="KW-1185">Reference proteome</keyword>
<proteinExistence type="predicted"/>
<protein>
    <submittedName>
        <fullName evidence="1">Uncharacterized protein</fullName>
    </submittedName>
</protein>